<feature type="compositionally biased region" description="Basic and acidic residues" evidence="1">
    <location>
        <begin position="23"/>
        <end position="32"/>
    </location>
</feature>
<dbReference type="InterPro" id="IPR036291">
    <property type="entry name" value="NAD(P)-bd_dom_sf"/>
</dbReference>
<dbReference type="RefSeq" id="WP_169396860.1">
    <property type="nucleotide sequence ID" value="NZ_BAAAJH010000034.1"/>
</dbReference>
<feature type="domain" description="NAD-dependent epimerase/dehydratase" evidence="2">
    <location>
        <begin position="3"/>
        <end position="257"/>
    </location>
</feature>
<evidence type="ECO:0000259" key="2">
    <source>
        <dbReference type="Pfam" id="PF01370"/>
    </source>
</evidence>
<dbReference type="PANTHER" id="PTHR48079:SF6">
    <property type="entry name" value="NAD(P)-BINDING DOMAIN-CONTAINING PROTEIN-RELATED"/>
    <property type="match status" value="1"/>
</dbReference>
<organism evidence="3 4">
    <name type="scientific">Pseudonocardia xinjiangensis</name>
    <dbReference type="NCBI Taxonomy" id="75289"/>
    <lineage>
        <taxon>Bacteria</taxon>
        <taxon>Bacillati</taxon>
        <taxon>Actinomycetota</taxon>
        <taxon>Actinomycetes</taxon>
        <taxon>Pseudonocardiales</taxon>
        <taxon>Pseudonocardiaceae</taxon>
        <taxon>Pseudonocardia</taxon>
    </lineage>
</organism>
<evidence type="ECO:0000313" key="3">
    <source>
        <dbReference type="EMBL" id="NMH78790.1"/>
    </source>
</evidence>
<dbReference type="InterPro" id="IPR001509">
    <property type="entry name" value="Epimerase_deHydtase"/>
</dbReference>
<evidence type="ECO:0000313" key="4">
    <source>
        <dbReference type="Proteomes" id="UP001296706"/>
    </source>
</evidence>
<accession>A0ABX1RHE0</accession>
<dbReference type="EMBL" id="JAAXKY010000052">
    <property type="protein sequence ID" value="NMH78790.1"/>
    <property type="molecule type" value="Genomic_DNA"/>
</dbReference>
<sequence length="377" mass="39749">MRIVITGASGNVGTALLRRLARRGDTPGEKENGSAAGNGDGSSGRHEIVGICRRPPSGGPPYADARWVALDLAGPAVEAALTPVLDGADAVVHLAWGFQPAHDISYLARLGVDGTRAVVNAAQAAGVPHLVHMSSVGAYSPGPDDDRRVDESWPTGGIDSLAYSRQKVAAERVLDEHERAHPDGTAVARLRPALIVQRDSGSALLRYGVPPYVPAALLRHLPLLPVDRELVVPLVHTSDVADAIVRVLEQRATGPFNLAAEPPVTRDLIAAVLHAWPVHLPRTVLHTVADVAWRLRLQPLDPGWIDLAFAVPLLDCGRARRELGWTPAVTADAALAQVVGGMADSAATTSPALRPRSVPAELAAIARGEPITSRRLP</sequence>
<dbReference type="Pfam" id="PF01370">
    <property type="entry name" value="Epimerase"/>
    <property type="match status" value="1"/>
</dbReference>
<feature type="region of interest" description="Disordered" evidence="1">
    <location>
        <begin position="23"/>
        <end position="55"/>
    </location>
</feature>
<dbReference type="Proteomes" id="UP001296706">
    <property type="component" value="Unassembled WGS sequence"/>
</dbReference>
<comment type="caution">
    <text evidence="3">The sequence shown here is derived from an EMBL/GenBank/DDBJ whole genome shotgun (WGS) entry which is preliminary data.</text>
</comment>
<dbReference type="InterPro" id="IPR051783">
    <property type="entry name" value="NAD(P)-dependent_oxidoreduct"/>
</dbReference>
<gene>
    <name evidence="3" type="ORF">HF577_17075</name>
</gene>
<name>A0ABX1RHE0_9PSEU</name>
<keyword evidence="4" id="KW-1185">Reference proteome</keyword>
<dbReference type="PANTHER" id="PTHR48079">
    <property type="entry name" value="PROTEIN YEEZ"/>
    <property type="match status" value="1"/>
</dbReference>
<reference evidence="3 4" key="1">
    <citation type="submission" date="2020-04" db="EMBL/GenBank/DDBJ databases">
        <authorList>
            <person name="Klaysubun C."/>
            <person name="Duangmal K."/>
            <person name="Lipun K."/>
        </authorList>
    </citation>
    <scope>NUCLEOTIDE SEQUENCE [LARGE SCALE GENOMIC DNA]</scope>
    <source>
        <strain evidence="3 4">JCM 11839</strain>
    </source>
</reference>
<evidence type="ECO:0000256" key="1">
    <source>
        <dbReference type="SAM" id="MobiDB-lite"/>
    </source>
</evidence>
<dbReference type="SUPFAM" id="SSF51735">
    <property type="entry name" value="NAD(P)-binding Rossmann-fold domains"/>
    <property type="match status" value="1"/>
</dbReference>
<dbReference type="Gene3D" id="3.40.50.720">
    <property type="entry name" value="NAD(P)-binding Rossmann-like Domain"/>
    <property type="match status" value="1"/>
</dbReference>
<proteinExistence type="predicted"/>
<protein>
    <submittedName>
        <fullName evidence="3">NAD-dependent epimerase/dehydratase family protein</fullName>
    </submittedName>
</protein>